<comment type="similarity">
    <text evidence="1">Belongs to the peptidase C13 family.</text>
</comment>
<keyword evidence="4" id="KW-0378">Hydrolase</keyword>
<accession>A0A4Y1RSX5</accession>
<dbReference type="AlphaFoldDB" id="A0A4Y1RSX5"/>
<dbReference type="Gene3D" id="1.10.132.130">
    <property type="match status" value="1"/>
</dbReference>
<evidence type="ECO:0000256" key="7">
    <source>
        <dbReference type="SAM" id="MobiDB-lite"/>
    </source>
</evidence>
<feature type="active site" description="Nucleophile" evidence="6">
    <location>
        <position position="311"/>
    </location>
</feature>
<dbReference type="FunFam" id="1.10.132.130:FF:000001">
    <property type="entry name" value="Vacuolar-processing enzyme beta-isozyme"/>
    <property type="match status" value="1"/>
</dbReference>
<dbReference type="InterPro" id="IPR046427">
    <property type="entry name" value="Legumain_prodom_sf"/>
</dbReference>
<evidence type="ECO:0000256" key="3">
    <source>
        <dbReference type="ARBA" id="ARBA00022729"/>
    </source>
</evidence>
<evidence type="ECO:0000256" key="1">
    <source>
        <dbReference type="ARBA" id="ARBA00009941"/>
    </source>
</evidence>
<evidence type="ECO:0000256" key="6">
    <source>
        <dbReference type="PIRSR" id="PIRSR019663-1"/>
    </source>
</evidence>
<feature type="active site" evidence="6">
    <location>
        <position position="269"/>
    </location>
</feature>
<dbReference type="GO" id="GO:0005773">
    <property type="term" value="C:vacuole"/>
    <property type="evidence" value="ECO:0007669"/>
    <property type="project" value="GOC"/>
</dbReference>
<keyword evidence="2" id="KW-0645">Protease</keyword>
<dbReference type="PANTHER" id="PTHR12000">
    <property type="entry name" value="HEMOGLOBINASE FAMILY MEMBER"/>
    <property type="match status" value="1"/>
</dbReference>
<dbReference type="PIRSF" id="PIRSF019663">
    <property type="entry name" value="Legumain"/>
    <property type="match status" value="1"/>
</dbReference>
<evidence type="ECO:0000259" key="8">
    <source>
        <dbReference type="Pfam" id="PF20985"/>
    </source>
</evidence>
<proteinExistence type="inferred from homology"/>
<feature type="region of interest" description="Disordered" evidence="7">
    <location>
        <begin position="136"/>
        <end position="161"/>
    </location>
</feature>
<dbReference type="InterPro" id="IPR001096">
    <property type="entry name" value="Peptidase_C13"/>
</dbReference>
<dbReference type="PRINTS" id="PR00776">
    <property type="entry name" value="HEMOGLOBNASE"/>
</dbReference>
<feature type="domain" description="Legumain prodomain" evidence="8">
    <location>
        <begin position="458"/>
        <end position="539"/>
    </location>
</feature>
<evidence type="ECO:0000256" key="2">
    <source>
        <dbReference type="ARBA" id="ARBA00022670"/>
    </source>
</evidence>
<name>A0A4Y1RSX5_PRUDU</name>
<dbReference type="GO" id="GO:0051603">
    <property type="term" value="P:proteolysis involved in protein catabolic process"/>
    <property type="evidence" value="ECO:0007669"/>
    <property type="project" value="InterPro"/>
</dbReference>
<reference evidence="9" key="1">
    <citation type="journal article" date="2019" name="Science">
        <title>Mutation of a bHLH transcription factor allowed almond domestication.</title>
        <authorList>
            <person name="Sanchez-Perez R."/>
            <person name="Pavan S."/>
            <person name="Mazzeo R."/>
            <person name="Moldovan C."/>
            <person name="Aiese Cigliano R."/>
            <person name="Del Cueto J."/>
            <person name="Ricciardi F."/>
            <person name="Lotti C."/>
            <person name="Ricciardi L."/>
            <person name="Dicenta F."/>
            <person name="Lopez-Marques R.L."/>
            <person name="Lindberg Moller B."/>
        </authorList>
    </citation>
    <scope>NUCLEOTIDE SEQUENCE</scope>
</reference>
<organism evidence="9">
    <name type="scientific">Prunus dulcis</name>
    <name type="common">Almond</name>
    <name type="synonym">Amygdalus dulcis</name>
    <dbReference type="NCBI Taxonomy" id="3755"/>
    <lineage>
        <taxon>Eukaryota</taxon>
        <taxon>Viridiplantae</taxon>
        <taxon>Streptophyta</taxon>
        <taxon>Embryophyta</taxon>
        <taxon>Tracheophyta</taxon>
        <taxon>Spermatophyta</taxon>
        <taxon>Magnoliopsida</taxon>
        <taxon>eudicotyledons</taxon>
        <taxon>Gunneridae</taxon>
        <taxon>Pentapetalae</taxon>
        <taxon>rosids</taxon>
        <taxon>fabids</taxon>
        <taxon>Rosales</taxon>
        <taxon>Rosaceae</taxon>
        <taxon>Amygdaloideae</taxon>
        <taxon>Amygdaleae</taxon>
        <taxon>Prunus</taxon>
    </lineage>
</organism>
<dbReference type="PANTHER" id="PTHR12000:SF50">
    <property type="entry name" value="VACUOLAR-PROCESSING ENZYME GAMMA-ISOZYME"/>
    <property type="match status" value="1"/>
</dbReference>
<keyword evidence="5" id="KW-0788">Thiol protease</keyword>
<sequence>RKGEGGKLTHEYHEGLNSGSLKSTLRTRANPTNTLSIYIVEIEEDVCNLICGSSWFLCANASRLMPSEFPEDFIIHVDSGSSSSTATEQNGTRWAVLVAGSYGYQNYRHQREKTENGSENESEYVIDGEDERGRWEGGITKRKKSENESGDGIEREDERRGWERGVTKADVCHAYQILKKGGLKDENIIVFMYDDIAFNVQNPRPGVIINKPDGPDVYEGVPKDYTGTNVTAANLYAVILGNKTALTGGSGKVLDSGPNDNIFIYYTDHGAAGIIGMPEGDYVYANDLVDVLKQKHEAKSYKDMVFYLESCESGSMFEGLLPNNVSIYATTAANATENSWGTYCPGFNPGPPAGYTTCLGDLYSISWMEDWYVRKRTRNTTEGLGSHVTQYGNMNQANDLLFSYMGSNDNSTSYTQSESSPSLLGSIFNQRDADLLHFLVKSSKAPIGSDERHEAREELRAEVDRRKRIDDNVDQIRWRLFGRESDLKNIRPQSPSLVDDWSCFKMLVTTYEKYCGSLSDYGMQYTRVFANMCNAGLPKSE</sequence>
<feature type="non-terminal residue" evidence="9">
    <location>
        <position position="1"/>
    </location>
</feature>
<dbReference type="InterPro" id="IPR043577">
    <property type="entry name" value="AE"/>
</dbReference>
<dbReference type="EMBL" id="AP019303">
    <property type="protein sequence ID" value="BBH07045.1"/>
    <property type="molecule type" value="Genomic_DNA"/>
</dbReference>
<keyword evidence="3" id="KW-0732">Signal</keyword>
<evidence type="ECO:0000256" key="4">
    <source>
        <dbReference type="ARBA" id="ARBA00022801"/>
    </source>
</evidence>
<feature type="compositionally biased region" description="Basic and acidic residues" evidence="7">
    <location>
        <begin position="152"/>
        <end position="161"/>
    </location>
</feature>
<dbReference type="InterPro" id="IPR048501">
    <property type="entry name" value="Legum_prodom"/>
</dbReference>
<dbReference type="Gene3D" id="3.40.50.1460">
    <property type="match status" value="1"/>
</dbReference>
<dbReference type="CDD" id="cd21115">
    <property type="entry name" value="legumain_C"/>
    <property type="match status" value="1"/>
</dbReference>
<evidence type="ECO:0000256" key="5">
    <source>
        <dbReference type="ARBA" id="ARBA00022807"/>
    </source>
</evidence>
<dbReference type="Pfam" id="PF20985">
    <property type="entry name" value="Legum_prodom"/>
    <property type="match status" value="1"/>
</dbReference>
<evidence type="ECO:0000313" key="9">
    <source>
        <dbReference type="EMBL" id="BBH07045.1"/>
    </source>
</evidence>
<protein>
    <submittedName>
        <fullName evidence="9">Alpha-vacuolar processing enzyme</fullName>
    </submittedName>
</protein>
<dbReference type="GO" id="GO:0004197">
    <property type="term" value="F:cysteine-type endopeptidase activity"/>
    <property type="evidence" value="ECO:0007669"/>
    <property type="project" value="InterPro"/>
</dbReference>
<dbReference type="Pfam" id="PF01650">
    <property type="entry name" value="Peptidase_C13"/>
    <property type="match status" value="1"/>
</dbReference>
<dbReference type="PIRSF" id="PIRSF500139">
    <property type="entry name" value="AE"/>
    <property type="match status" value="1"/>
</dbReference>
<dbReference type="GO" id="GO:0006624">
    <property type="term" value="P:vacuolar protein processing"/>
    <property type="evidence" value="ECO:0007669"/>
    <property type="project" value="TreeGrafter"/>
</dbReference>
<gene>
    <name evidence="9" type="ORF">Prudu_018853</name>
</gene>